<evidence type="ECO:0000313" key="3">
    <source>
        <dbReference type="Proteomes" id="UP000638353"/>
    </source>
</evidence>
<accession>A0A919CB49</accession>
<dbReference type="GO" id="GO:0008483">
    <property type="term" value="F:transaminase activity"/>
    <property type="evidence" value="ECO:0007669"/>
    <property type="project" value="UniProtKB-KW"/>
</dbReference>
<keyword evidence="2" id="KW-0032">Aminotransferase</keyword>
<dbReference type="InterPro" id="IPR000192">
    <property type="entry name" value="Aminotrans_V_dom"/>
</dbReference>
<dbReference type="SUPFAM" id="SSF53383">
    <property type="entry name" value="PLP-dependent transferases"/>
    <property type="match status" value="1"/>
</dbReference>
<dbReference type="Gene3D" id="3.40.640.10">
    <property type="entry name" value="Type I PLP-dependent aspartate aminotransferase-like (Major domain)"/>
    <property type="match status" value="1"/>
</dbReference>
<dbReference type="EMBL" id="BMVC01000008">
    <property type="protein sequence ID" value="GHC99009.1"/>
    <property type="molecule type" value="Genomic_DNA"/>
</dbReference>
<organism evidence="2 3">
    <name type="scientific">Streptomyces finlayi</name>
    <dbReference type="NCBI Taxonomy" id="67296"/>
    <lineage>
        <taxon>Bacteria</taxon>
        <taxon>Bacillati</taxon>
        <taxon>Actinomycetota</taxon>
        <taxon>Actinomycetes</taxon>
        <taxon>Kitasatosporales</taxon>
        <taxon>Streptomycetaceae</taxon>
        <taxon>Streptomyces</taxon>
    </lineage>
</organism>
<feature type="domain" description="Aminotransferase class V" evidence="1">
    <location>
        <begin position="19"/>
        <end position="441"/>
    </location>
</feature>
<dbReference type="PANTHER" id="PTHR14237">
    <property type="entry name" value="MOLYBDOPTERIN COFACTOR SULFURASE MOSC"/>
    <property type="match status" value="1"/>
</dbReference>
<dbReference type="Pfam" id="PF00266">
    <property type="entry name" value="Aminotran_5"/>
    <property type="match status" value="1"/>
</dbReference>
<protein>
    <submittedName>
        <fullName evidence="2">Aminotransferase class V-fold PLP-dependent enzyme</fullName>
    </submittedName>
</protein>
<gene>
    <name evidence="2" type="ORF">GCM10010334_42060</name>
</gene>
<proteinExistence type="predicted"/>
<dbReference type="InterPro" id="IPR015421">
    <property type="entry name" value="PyrdxlP-dep_Trfase_major"/>
</dbReference>
<sequence>MDALRKQEFGYLDDEDHCYLDYTGAALPPRSLLDLHHTRLTSTSFGNPHSASPASARSTELVEEARKAVLAFFRASPDEYTVVFTANATGACRLVGEAFPFGPGVPFLHLGDNHNSVLGIRRFATARGARVETVRPDLPDLRTSYEALAPHLHPAGRRSTDSRSDLPTGLFAFPAQSNSTGVQHPLDWIDRAREAGWRVLLDAAAYAPANPLDLSRHHPDFVCLSWYKILGFPTGVGSLIARRDALAALRRPWFSGGTVRASSTHLSWHVLDDPPASFEDGTLDFQNIPAVAEGLNWLTGVGISAVHDHATRLTARLLDGLRTLTRPDGTPAVLVHGPDGTALRGSTVALTLVHADGRPLDDRLVVREAARAGISLRTGCFCNPGVGEALNHVTADQVRRALAHDDRPNTEEYVRRLHPPYPGVVRVSAGMATSAADIDRFLALCRDLATGPSPHREVLPPRTAC</sequence>
<dbReference type="AlphaFoldDB" id="A0A919CB49"/>
<dbReference type="RefSeq" id="WP_189824834.1">
    <property type="nucleotide sequence ID" value="NZ_BMVC01000008.1"/>
</dbReference>
<dbReference type="InterPro" id="IPR015424">
    <property type="entry name" value="PyrdxlP-dep_Trfase"/>
</dbReference>
<reference evidence="2" key="2">
    <citation type="submission" date="2020-09" db="EMBL/GenBank/DDBJ databases">
        <authorList>
            <person name="Sun Q."/>
            <person name="Ohkuma M."/>
        </authorList>
    </citation>
    <scope>NUCLEOTIDE SEQUENCE</scope>
    <source>
        <strain evidence="2">JCM 4637</strain>
    </source>
</reference>
<name>A0A919CB49_9ACTN</name>
<dbReference type="Proteomes" id="UP000638353">
    <property type="component" value="Unassembled WGS sequence"/>
</dbReference>
<evidence type="ECO:0000313" key="2">
    <source>
        <dbReference type="EMBL" id="GHC99009.1"/>
    </source>
</evidence>
<comment type="caution">
    <text evidence="2">The sequence shown here is derived from an EMBL/GenBank/DDBJ whole genome shotgun (WGS) entry which is preliminary data.</text>
</comment>
<evidence type="ECO:0000259" key="1">
    <source>
        <dbReference type="Pfam" id="PF00266"/>
    </source>
</evidence>
<dbReference type="Gene3D" id="3.90.1150.10">
    <property type="entry name" value="Aspartate Aminotransferase, domain 1"/>
    <property type="match status" value="1"/>
</dbReference>
<dbReference type="PANTHER" id="PTHR14237:SF19">
    <property type="entry name" value="MITOCHONDRIAL AMIDOXIME REDUCING COMPONENT 1"/>
    <property type="match status" value="1"/>
</dbReference>
<dbReference type="InterPro" id="IPR015422">
    <property type="entry name" value="PyrdxlP-dep_Trfase_small"/>
</dbReference>
<keyword evidence="2" id="KW-0808">Transferase</keyword>
<reference evidence="2" key="1">
    <citation type="journal article" date="2014" name="Int. J. Syst. Evol. Microbiol.">
        <title>Complete genome sequence of Corynebacterium casei LMG S-19264T (=DSM 44701T), isolated from a smear-ripened cheese.</title>
        <authorList>
            <consortium name="US DOE Joint Genome Institute (JGI-PGF)"/>
            <person name="Walter F."/>
            <person name="Albersmeier A."/>
            <person name="Kalinowski J."/>
            <person name="Ruckert C."/>
        </authorList>
    </citation>
    <scope>NUCLEOTIDE SEQUENCE</scope>
    <source>
        <strain evidence="2">JCM 4637</strain>
    </source>
</reference>